<name>R0KFH6_EXST2</name>
<dbReference type="AlphaFoldDB" id="R0KFH6"/>
<reference evidence="1 2" key="1">
    <citation type="journal article" date="2012" name="PLoS Pathog.">
        <title>Diverse lifestyles and strategies of plant pathogenesis encoded in the genomes of eighteen Dothideomycetes fungi.</title>
        <authorList>
            <person name="Ohm R.A."/>
            <person name="Feau N."/>
            <person name="Henrissat B."/>
            <person name="Schoch C.L."/>
            <person name="Horwitz B.A."/>
            <person name="Barry K.W."/>
            <person name="Condon B.J."/>
            <person name="Copeland A.C."/>
            <person name="Dhillon B."/>
            <person name="Glaser F."/>
            <person name="Hesse C.N."/>
            <person name="Kosti I."/>
            <person name="LaButti K."/>
            <person name="Lindquist E.A."/>
            <person name="Lucas S."/>
            <person name="Salamov A.A."/>
            <person name="Bradshaw R.E."/>
            <person name="Ciuffetti L."/>
            <person name="Hamelin R.C."/>
            <person name="Kema G.H.J."/>
            <person name="Lawrence C."/>
            <person name="Scott J.A."/>
            <person name="Spatafora J.W."/>
            <person name="Turgeon B.G."/>
            <person name="de Wit P.J.G.M."/>
            <person name="Zhong S."/>
            <person name="Goodwin S.B."/>
            <person name="Grigoriev I.V."/>
        </authorList>
    </citation>
    <scope>NUCLEOTIDE SEQUENCE [LARGE SCALE GENOMIC DNA]</scope>
    <source>
        <strain evidence="2">28A</strain>
    </source>
</reference>
<sequence length="420" mass="47159">MCSRIPYLPDEVHLLIGQFVSRNDLPNYRLASKSCCAIGTAELFGTLTFDYSTASFERLRQISKHDHLRKCVKTLFWDVNLWRIPNVRDLNEWQEYFHGKASSPGTCPSEARTAGLEHLALDRKEWGAYLDKVTDERKARGDGSLLEILERFHNRRAVHIVHGTLSLAHRGVKKMKDGVHSASVEPPVLHRGEGMNDHYSRPGFEAFELIQQMIPSRLSKIKLDRIHYTSFIKAMAYGLDQLTSLDLKLTARSDRLNGLSFNRGSRGGHATKVLGMGGLRVFLRELQQLESLKIDLDGCHDTWPSCEPMCCVEDVFGSDSAWPQLRKLSLCCFLATPDSLVGVCQRHGSTLKDLRLGNIIFSNDVKEEPPSFEVATREEKCAASGMPLELRAWPDVLEYLGQLELVLGAISSLAGAARPR</sequence>
<keyword evidence="2" id="KW-1185">Reference proteome</keyword>
<dbReference type="RefSeq" id="XP_008020063.1">
    <property type="nucleotide sequence ID" value="XM_008021872.1"/>
</dbReference>
<gene>
    <name evidence="1" type="ORF">SETTUDRAFT_18251</name>
</gene>
<evidence type="ECO:0008006" key="3">
    <source>
        <dbReference type="Google" id="ProtNLM"/>
    </source>
</evidence>
<protein>
    <recommendedName>
        <fullName evidence="3">F-box domain-containing protein</fullName>
    </recommendedName>
</protein>
<evidence type="ECO:0000313" key="1">
    <source>
        <dbReference type="EMBL" id="EOA91573.1"/>
    </source>
</evidence>
<dbReference type="Proteomes" id="UP000016935">
    <property type="component" value="Unassembled WGS sequence"/>
</dbReference>
<dbReference type="HOGENOM" id="CLU_030980_0_0_1"/>
<dbReference type="GeneID" id="19401921"/>
<reference evidence="1 2" key="2">
    <citation type="journal article" date="2013" name="PLoS Genet.">
        <title>Comparative genome structure, secondary metabolite, and effector coding capacity across Cochliobolus pathogens.</title>
        <authorList>
            <person name="Condon B.J."/>
            <person name="Leng Y."/>
            <person name="Wu D."/>
            <person name="Bushley K.E."/>
            <person name="Ohm R.A."/>
            <person name="Otillar R."/>
            <person name="Martin J."/>
            <person name="Schackwitz W."/>
            <person name="Grimwood J."/>
            <person name="MohdZainudin N."/>
            <person name="Xue C."/>
            <person name="Wang R."/>
            <person name="Manning V.A."/>
            <person name="Dhillon B."/>
            <person name="Tu Z.J."/>
            <person name="Steffenson B.J."/>
            <person name="Salamov A."/>
            <person name="Sun H."/>
            <person name="Lowry S."/>
            <person name="LaButti K."/>
            <person name="Han J."/>
            <person name="Copeland A."/>
            <person name="Lindquist E."/>
            <person name="Barry K."/>
            <person name="Schmutz J."/>
            <person name="Baker S.E."/>
            <person name="Ciuffetti L.M."/>
            <person name="Grigoriev I.V."/>
            <person name="Zhong S."/>
            <person name="Turgeon B.G."/>
        </authorList>
    </citation>
    <scope>NUCLEOTIDE SEQUENCE [LARGE SCALE GENOMIC DNA]</scope>
    <source>
        <strain evidence="2">28A</strain>
    </source>
</reference>
<proteinExistence type="predicted"/>
<dbReference type="EMBL" id="KB908481">
    <property type="protein sequence ID" value="EOA91573.1"/>
    <property type="molecule type" value="Genomic_DNA"/>
</dbReference>
<dbReference type="STRING" id="671987.R0KFH6"/>
<evidence type="ECO:0000313" key="2">
    <source>
        <dbReference type="Proteomes" id="UP000016935"/>
    </source>
</evidence>
<dbReference type="OrthoDB" id="5422579at2759"/>
<accession>R0KFH6</accession>
<organism evidence="1 2">
    <name type="scientific">Exserohilum turcicum (strain 28A)</name>
    <name type="common">Northern leaf blight fungus</name>
    <name type="synonym">Setosphaeria turcica</name>
    <dbReference type="NCBI Taxonomy" id="671987"/>
    <lineage>
        <taxon>Eukaryota</taxon>
        <taxon>Fungi</taxon>
        <taxon>Dikarya</taxon>
        <taxon>Ascomycota</taxon>
        <taxon>Pezizomycotina</taxon>
        <taxon>Dothideomycetes</taxon>
        <taxon>Pleosporomycetidae</taxon>
        <taxon>Pleosporales</taxon>
        <taxon>Pleosporineae</taxon>
        <taxon>Pleosporaceae</taxon>
        <taxon>Exserohilum</taxon>
    </lineage>
</organism>